<evidence type="ECO:0000256" key="7">
    <source>
        <dbReference type="PROSITE-ProRule" id="PRU00042"/>
    </source>
</evidence>
<evidence type="ECO:0000259" key="9">
    <source>
        <dbReference type="PROSITE" id="PS50157"/>
    </source>
</evidence>
<keyword evidence="11" id="KW-1185">Reference proteome</keyword>
<dbReference type="InterPro" id="IPR036236">
    <property type="entry name" value="Znf_C2H2_sf"/>
</dbReference>
<dbReference type="Proteomes" id="UP000823872">
    <property type="component" value="Chromosome C1"/>
</dbReference>
<comment type="subcellular location">
    <subcellularLocation>
        <location evidence="1">Nucleus</location>
    </subcellularLocation>
</comment>
<evidence type="ECO:0000256" key="3">
    <source>
        <dbReference type="ARBA" id="ARBA00022737"/>
    </source>
</evidence>
<reference evidence="10" key="2">
    <citation type="submission" date="2025-08" db="UniProtKB">
        <authorList>
            <consortium name="Ensembl"/>
        </authorList>
    </citation>
    <scope>IDENTIFICATION</scope>
    <source>
        <strain evidence="10">breed Abyssinian</strain>
    </source>
</reference>
<name>A0ABI8A358_FELCA</name>
<keyword evidence="5" id="KW-0862">Zinc</keyword>
<evidence type="ECO:0000256" key="8">
    <source>
        <dbReference type="SAM" id="MobiDB-lite"/>
    </source>
</evidence>
<dbReference type="InterPro" id="IPR050527">
    <property type="entry name" value="Snail/Krueppel_Znf"/>
</dbReference>
<reference evidence="10" key="3">
    <citation type="submission" date="2025-09" db="UniProtKB">
        <authorList>
            <consortium name="Ensembl"/>
        </authorList>
    </citation>
    <scope>IDENTIFICATION</scope>
    <source>
        <strain evidence="10">breed Abyssinian</strain>
    </source>
</reference>
<evidence type="ECO:0000256" key="4">
    <source>
        <dbReference type="ARBA" id="ARBA00022771"/>
    </source>
</evidence>
<evidence type="ECO:0000256" key="1">
    <source>
        <dbReference type="ARBA" id="ARBA00004123"/>
    </source>
</evidence>
<organism evidence="10 11">
    <name type="scientific">Felis catus</name>
    <name type="common">Cat</name>
    <name type="synonym">Felis silvestris catus</name>
    <dbReference type="NCBI Taxonomy" id="9685"/>
    <lineage>
        <taxon>Eukaryota</taxon>
        <taxon>Metazoa</taxon>
        <taxon>Chordata</taxon>
        <taxon>Craniata</taxon>
        <taxon>Vertebrata</taxon>
        <taxon>Euteleostomi</taxon>
        <taxon>Mammalia</taxon>
        <taxon>Eutheria</taxon>
        <taxon>Laurasiatheria</taxon>
        <taxon>Carnivora</taxon>
        <taxon>Feliformia</taxon>
        <taxon>Felidae</taxon>
        <taxon>Felinae</taxon>
        <taxon>Felis</taxon>
    </lineage>
</organism>
<evidence type="ECO:0000256" key="6">
    <source>
        <dbReference type="ARBA" id="ARBA00023242"/>
    </source>
</evidence>
<reference evidence="10 11" key="1">
    <citation type="submission" date="2021-02" db="EMBL/GenBank/DDBJ databases">
        <title>Safari Cat Assemblies.</title>
        <authorList>
            <person name="Bredemeyer K.R."/>
            <person name="Murphy W.J."/>
        </authorList>
    </citation>
    <scope>NUCLEOTIDE SEQUENCE [LARGE SCALE GENOMIC DNA]</scope>
</reference>
<dbReference type="PANTHER" id="PTHR24388">
    <property type="entry name" value="ZINC FINGER PROTEIN"/>
    <property type="match status" value="1"/>
</dbReference>
<feature type="domain" description="C2H2-type" evidence="9">
    <location>
        <begin position="114"/>
        <end position="141"/>
    </location>
</feature>
<evidence type="ECO:0000313" key="10">
    <source>
        <dbReference type="Ensembl" id="ENSFCTP00005053572.1"/>
    </source>
</evidence>
<dbReference type="Ensembl" id="ENSFCTT00005076350.1">
    <property type="protein sequence ID" value="ENSFCTP00005053572.1"/>
    <property type="gene ID" value="ENSFCTG00005026715.1"/>
</dbReference>
<feature type="domain" description="C2H2-type" evidence="9">
    <location>
        <begin position="142"/>
        <end position="165"/>
    </location>
</feature>
<dbReference type="SUPFAM" id="SSF57667">
    <property type="entry name" value="beta-beta-alpha zinc fingers"/>
    <property type="match status" value="1"/>
</dbReference>
<keyword evidence="2" id="KW-0479">Metal-binding</keyword>
<dbReference type="PANTHER" id="PTHR24388:SF54">
    <property type="entry name" value="PROTEIN ESCARGOT"/>
    <property type="match status" value="1"/>
</dbReference>
<feature type="compositionally biased region" description="Basic and acidic residues" evidence="8">
    <location>
        <begin position="60"/>
        <end position="77"/>
    </location>
</feature>
<dbReference type="GeneTree" id="ENSGT00940000157137"/>
<dbReference type="Pfam" id="PF00096">
    <property type="entry name" value="zf-C2H2"/>
    <property type="match status" value="2"/>
</dbReference>
<keyword evidence="3" id="KW-0677">Repeat</keyword>
<accession>A0ABI8A358</accession>
<evidence type="ECO:0000256" key="2">
    <source>
        <dbReference type="ARBA" id="ARBA00022723"/>
    </source>
</evidence>
<protein>
    <recommendedName>
        <fullName evidence="9">C2H2-type domain-containing protein</fullName>
    </recommendedName>
</protein>
<proteinExistence type="predicted"/>
<dbReference type="PROSITE" id="PS00028">
    <property type="entry name" value="ZINC_FINGER_C2H2_1"/>
    <property type="match status" value="2"/>
</dbReference>
<feature type="compositionally biased region" description="Polar residues" evidence="8">
    <location>
        <begin position="29"/>
        <end position="50"/>
    </location>
</feature>
<gene>
    <name evidence="10" type="primary">IKZF2</name>
</gene>
<keyword evidence="4 7" id="KW-0863">Zinc-finger</keyword>
<sequence>METEAIDGYITCDNELSPEREHSTMAIDLTSSTPNGQHASPSHMTSTNSVKLEMQSDEECDRKPLSREDEIRGHDEGSGLEEPLIESSEVADNRKVQELQGEGGIRLPNGERPFHCNQCGASFTQKGNLLRHIKLHSGEKPFKCPFCSYACRRRDALTGHLRTHSATIFYRWDCAPCWILNNFPHLRIRLDTSTLICCSTFIFTQYLLCVATAPET</sequence>
<dbReference type="InterPro" id="IPR013087">
    <property type="entry name" value="Znf_C2H2_type"/>
</dbReference>
<feature type="region of interest" description="Disordered" evidence="8">
    <location>
        <begin position="29"/>
        <end position="90"/>
    </location>
</feature>
<evidence type="ECO:0000313" key="11">
    <source>
        <dbReference type="Proteomes" id="UP000823872"/>
    </source>
</evidence>
<evidence type="ECO:0000256" key="5">
    <source>
        <dbReference type="ARBA" id="ARBA00022833"/>
    </source>
</evidence>
<keyword evidence="6" id="KW-0539">Nucleus</keyword>
<dbReference type="PROSITE" id="PS50157">
    <property type="entry name" value="ZINC_FINGER_C2H2_2"/>
    <property type="match status" value="2"/>
</dbReference>
<dbReference type="SMART" id="SM00355">
    <property type="entry name" value="ZnF_C2H2"/>
    <property type="match status" value="2"/>
</dbReference>
<dbReference type="Gene3D" id="3.30.160.60">
    <property type="entry name" value="Classic Zinc Finger"/>
    <property type="match status" value="2"/>
</dbReference>